<feature type="region of interest" description="Disordered" evidence="1">
    <location>
        <begin position="13"/>
        <end position="87"/>
    </location>
</feature>
<dbReference type="InterPro" id="IPR051718">
    <property type="entry name" value="ARF_GTPase-activating"/>
</dbReference>
<evidence type="ECO:0000313" key="2">
    <source>
        <dbReference type="EMBL" id="PNI88227.1"/>
    </source>
</evidence>
<gene>
    <name evidence="2" type="ORF">CK820_G0001021</name>
</gene>
<feature type="compositionally biased region" description="Basic and acidic residues" evidence="1">
    <location>
        <begin position="34"/>
        <end position="59"/>
    </location>
</feature>
<proteinExistence type="predicted"/>
<organism evidence="2 3">
    <name type="scientific">Pan troglodytes</name>
    <name type="common">Chimpanzee</name>
    <dbReference type="NCBI Taxonomy" id="9598"/>
    <lineage>
        <taxon>Eukaryota</taxon>
        <taxon>Metazoa</taxon>
        <taxon>Chordata</taxon>
        <taxon>Craniata</taxon>
        <taxon>Vertebrata</taxon>
        <taxon>Euteleostomi</taxon>
        <taxon>Mammalia</taxon>
        <taxon>Eutheria</taxon>
        <taxon>Euarchontoglires</taxon>
        <taxon>Primates</taxon>
        <taxon>Haplorrhini</taxon>
        <taxon>Catarrhini</taxon>
        <taxon>Hominidae</taxon>
        <taxon>Pan</taxon>
    </lineage>
</organism>
<dbReference type="PANTHER" id="PTHR45705:SF8">
    <property type="entry name" value="STROMAL MEMBRANE-ASSOCIATED PROTEIN 1"/>
    <property type="match status" value="1"/>
</dbReference>
<feature type="compositionally biased region" description="Polar residues" evidence="1">
    <location>
        <begin position="13"/>
        <end position="29"/>
    </location>
</feature>
<dbReference type="AlphaFoldDB" id="A0A2J8PW31"/>
<feature type="non-terminal residue" evidence="2">
    <location>
        <position position="1"/>
    </location>
</feature>
<reference evidence="2 3" key="1">
    <citation type="submission" date="2017-12" db="EMBL/GenBank/DDBJ databases">
        <title>High-resolution comparative analysis of great ape genomes.</title>
        <authorList>
            <person name="Pollen A."/>
            <person name="Hastie A."/>
            <person name="Hormozdiari F."/>
            <person name="Dougherty M."/>
            <person name="Liu R."/>
            <person name="Chaisson M."/>
            <person name="Hoppe E."/>
            <person name="Hill C."/>
            <person name="Pang A."/>
            <person name="Hillier L."/>
            <person name="Baker C."/>
            <person name="Armstrong J."/>
            <person name="Shendure J."/>
            <person name="Paten B."/>
            <person name="Wilson R."/>
            <person name="Chao H."/>
            <person name="Schneider V."/>
            <person name="Ventura M."/>
            <person name="Kronenberg Z."/>
            <person name="Murali S."/>
            <person name="Gordon D."/>
            <person name="Cantsilieris S."/>
            <person name="Munson K."/>
            <person name="Nelson B."/>
            <person name="Raja A."/>
            <person name="Underwood J."/>
            <person name="Diekhans M."/>
            <person name="Fiddes I."/>
            <person name="Haussler D."/>
            <person name="Eichler E."/>
        </authorList>
    </citation>
    <scope>NUCLEOTIDE SEQUENCE [LARGE SCALE GENOMIC DNA]</scope>
    <source>
        <tissue evidence="2">Blood</tissue>
    </source>
</reference>
<evidence type="ECO:0000256" key="1">
    <source>
        <dbReference type="SAM" id="MobiDB-lite"/>
    </source>
</evidence>
<dbReference type="PANTHER" id="PTHR45705">
    <property type="entry name" value="FI20236P1"/>
    <property type="match status" value="1"/>
</dbReference>
<sequence length="125" mass="14383">KYYDKNAIAITNISSSDAPLQPLVSSPSLQAAVDKNKLEKEKEKKKEEKKREKEPEKPAKPLTAEKLQKKEDQQLEPKKSTSPKKAAEPTVDLLGLVWRKIEKEKSERQLVEVEELTFMYCFPKN</sequence>
<protein>
    <submittedName>
        <fullName evidence="2">SMAP1 isoform 5</fullName>
    </submittedName>
</protein>
<comment type="caution">
    <text evidence="2">The sequence shown here is derived from an EMBL/GenBank/DDBJ whole genome shotgun (WGS) entry which is preliminary data.</text>
</comment>
<accession>A0A2J8PW31</accession>
<evidence type="ECO:0000313" key="3">
    <source>
        <dbReference type="Proteomes" id="UP000236370"/>
    </source>
</evidence>
<name>A0A2J8PW31_PANTR</name>
<dbReference type="EMBL" id="NBAG03000210">
    <property type="protein sequence ID" value="PNI88227.1"/>
    <property type="molecule type" value="Genomic_DNA"/>
</dbReference>
<feature type="compositionally biased region" description="Basic and acidic residues" evidence="1">
    <location>
        <begin position="66"/>
        <end position="79"/>
    </location>
</feature>
<dbReference type="Proteomes" id="UP000236370">
    <property type="component" value="Unassembled WGS sequence"/>
</dbReference>